<keyword evidence="7" id="KW-0833">Ubl conjugation pathway</keyword>
<dbReference type="PANTHER" id="PTHR21330:SF1">
    <property type="entry name" value="E3 SUMO-PROTEIN LIGASE NSE2"/>
    <property type="match status" value="1"/>
</dbReference>
<evidence type="ECO:0000256" key="3">
    <source>
        <dbReference type="ARBA" id="ARBA00008212"/>
    </source>
</evidence>
<dbReference type="PANTHER" id="PTHR21330">
    <property type="entry name" value="E3 SUMO-PROTEIN LIGASE NSE2"/>
    <property type="match status" value="1"/>
</dbReference>
<dbReference type="CDD" id="cd16651">
    <property type="entry name" value="SPL-RING_NSE2"/>
    <property type="match status" value="1"/>
</dbReference>
<evidence type="ECO:0000256" key="2">
    <source>
        <dbReference type="ARBA" id="ARBA00004718"/>
    </source>
</evidence>
<dbReference type="GO" id="GO:0008270">
    <property type="term" value="F:zinc ion binding"/>
    <property type="evidence" value="ECO:0007669"/>
    <property type="project" value="UniProtKB-KW"/>
</dbReference>
<dbReference type="GO" id="GO:0005634">
    <property type="term" value="C:nucleus"/>
    <property type="evidence" value="ECO:0007669"/>
    <property type="project" value="UniProtKB-SubCell"/>
</dbReference>
<evidence type="ECO:0000313" key="13">
    <source>
        <dbReference type="Proteomes" id="UP000077266"/>
    </source>
</evidence>
<comment type="pathway">
    <text evidence="2">Protein modification; protein sumoylation.</text>
</comment>
<evidence type="ECO:0000256" key="6">
    <source>
        <dbReference type="ARBA" id="ARBA00022771"/>
    </source>
</evidence>
<dbReference type="STRING" id="1314781.A0A165QAY7"/>
<keyword evidence="13" id="KW-1185">Reference proteome</keyword>
<evidence type="ECO:0000256" key="10">
    <source>
        <dbReference type="SAM" id="MobiDB-lite"/>
    </source>
</evidence>
<evidence type="ECO:0000256" key="1">
    <source>
        <dbReference type="ARBA" id="ARBA00004123"/>
    </source>
</evidence>
<protein>
    <recommendedName>
        <fullName evidence="11">SP-RING-type domain-containing protein</fullName>
    </recommendedName>
</protein>
<keyword evidence="8" id="KW-0862">Zinc</keyword>
<evidence type="ECO:0000256" key="7">
    <source>
        <dbReference type="ARBA" id="ARBA00022786"/>
    </source>
</evidence>
<evidence type="ECO:0000313" key="12">
    <source>
        <dbReference type="EMBL" id="KZW03344.1"/>
    </source>
</evidence>
<keyword evidence="9" id="KW-0539">Nucleus</keyword>
<comment type="similarity">
    <text evidence="3">Belongs to the NSE2 family.</text>
</comment>
<evidence type="ECO:0000256" key="8">
    <source>
        <dbReference type="ARBA" id="ARBA00022833"/>
    </source>
</evidence>
<feature type="region of interest" description="Disordered" evidence="10">
    <location>
        <begin position="322"/>
        <end position="345"/>
    </location>
</feature>
<proteinExistence type="inferred from homology"/>
<evidence type="ECO:0000256" key="4">
    <source>
        <dbReference type="ARBA" id="ARBA00022679"/>
    </source>
</evidence>
<feature type="region of interest" description="Disordered" evidence="10">
    <location>
        <begin position="1"/>
        <end position="83"/>
    </location>
</feature>
<dbReference type="InParanoid" id="A0A165QAY7"/>
<dbReference type="GO" id="GO:0000724">
    <property type="term" value="P:double-strand break repair via homologous recombination"/>
    <property type="evidence" value="ECO:0007669"/>
    <property type="project" value="InterPro"/>
</dbReference>
<sequence>MSSRRSVTAPRRGRRNAVASDDEEGDVQAADNTVDASEGDAEPRRSQKKGKPSKRAPSRRAGSDDEDDEEDLPEIDVNNFSDQPLQKDAAIKLKGAISDWGMVDNLLHRKERNPFDVVVAAAEAVTEYGDDQAEPILSQLDGVMRELIDASVQLDLQREVLQGLKNRIEINEEIDDVIDQWEKGVKQLNTKYLQKTSRQKYGKNDRYNGFKEAIWNIQHEQDKEAMPPLSTFIEKEDGDVDDSDDEVEVGGVTQDFNDILTMTIISDPVTSRVCKHSFSKASMDEFLRAGPKKCPHLGCAAMVSRGDLQPDPELERKIRAFQRREKRRNAEDSDAEEIDDDDVVE</sequence>
<reference evidence="12 13" key="1">
    <citation type="journal article" date="2016" name="Mol. Biol. Evol.">
        <title>Comparative Genomics of Early-Diverging Mushroom-Forming Fungi Provides Insights into the Origins of Lignocellulose Decay Capabilities.</title>
        <authorList>
            <person name="Nagy L.G."/>
            <person name="Riley R."/>
            <person name="Tritt A."/>
            <person name="Adam C."/>
            <person name="Daum C."/>
            <person name="Floudas D."/>
            <person name="Sun H."/>
            <person name="Yadav J.S."/>
            <person name="Pangilinan J."/>
            <person name="Larsson K.H."/>
            <person name="Matsuura K."/>
            <person name="Barry K."/>
            <person name="Labutti K."/>
            <person name="Kuo R."/>
            <person name="Ohm R.A."/>
            <person name="Bhattacharya S.S."/>
            <person name="Shirouzu T."/>
            <person name="Yoshinaga Y."/>
            <person name="Martin F.M."/>
            <person name="Grigoriev I.V."/>
            <person name="Hibbett D.S."/>
        </authorList>
    </citation>
    <scope>NUCLEOTIDE SEQUENCE [LARGE SCALE GENOMIC DNA]</scope>
    <source>
        <strain evidence="12 13">HHB12029</strain>
    </source>
</reference>
<dbReference type="Proteomes" id="UP000077266">
    <property type="component" value="Unassembled WGS sequence"/>
</dbReference>
<keyword evidence="5" id="KW-0479">Metal-binding</keyword>
<keyword evidence="6" id="KW-0863">Zinc-finger</keyword>
<dbReference type="InterPro" id="IPR026846">
    <property type="entry name" value="Nse2(Mms21)"/>
</dbReference>
<keyword evidence="4" id="KW-0808">Transferase</keyword>
<name>A0A165QAY7_EXIGL</name>
<dbReference type="GO" id="GO:0061665">
    <property type="term" value="F:SUMO ligase activity"/>
    <property type="evidence" value="ECO:0007669"/>
    <property type="project" value="TreeGrafter"/>
</dbReference>
<evidence type="ECO:0000256" key="5">
    <source>
        <dbReference type="ARBA" id="ARBA00022723"/>
    </source>
</evidence>
<dbReference type="InterPro" id="IPR004181">
    <property type="entry name" value="Znf_MIZ"/>
</dbReference>
<dbReference type="EMBL" id="KV425884">
    <property type="protein sequence ID" value="KZW03344.1"/>
    <property type="molecule type" value="Genomic_DNA"/>
</dbReference>
<dbReference type="AlphaFoldDB" id="A0A165QAY7"/>
<dbReference type="GO" id="GO:0016925">
    <property type="term" value="P:protein sumoylation"/>
    <property type="evidence" value="ECO:0007669"/>
    <property type="project" value="UniProtKB-UniPathway"/>
</dbReference>
<evidence type="ECO:0000259" key="11">
    <source>
        <dbReference type="Pfam" id="PF11789"/>
    </source>
</evidence>
<dbReference type="Pfam" id="PF11789">
    <property type="entry name" value="zf-Nse"/>
    <property type="match status" value="1"/>
</dbReference>
<organism evidence="12 13">
    <name type="scientific">Exidia glandulosa HHB12029</name>
    <dbReference type="NCBI Taxonomy" id="1314781"/>
    <lineage>
        <taxon>Eukaryota</taxon>
        <taxon>Fungi</taxon>
        <taxon>Dikarya</taxon>
        <taxon>Basidiomycota</taxon>
        <taxon>Agaricomycotina</taxon>
        <taxon>Agaricomycetes</taxon>
        <taxon>Auriculariales</taxon>
        <taxon>Exidiaceae</taxon>
        <taxon>Exidia</taxon>
    </lineage>
</organism>
<accession>A0A165QAY7</accession>
<dbReference type="OrthoDB" id="26899at2759"/>
<evidence type="ECO:0000256" key="9">
    <source>
        <dbReference type="ARBA" id="ARBA00023242"/>
    </source>
</evidence>
<dbReference type="InterPro" id="IPR013083">
    <property type="entry name" value="Znf_RING/FYVE/PHD"/>
</dbReference>
<feature type="compositionally biased region" description="Acidic residues" evidence="10">
    <location>
        <begin position="64"/>
        <end position="74"/>
    </location>
</feature>
<dbReference type="SUPFAM" id="SSF57850">
    <property type="entry name" value="RING/U-box"/>
    <property type="match status" value="1"/>
</dbReference>
<comment type="subcellular location">
    <subcellularLocation>
        <location evidence="1">Nucleus</location>
    </subcellularLocation>
</comment>
<feature type="domain" description="SP-RING-type" evidence="11">
    <location>
        <begin position="245"/>
        <end position="300"/>
    </location>
</feature>
<dbReference type="GO" id="GO:0030915">
    <property type="term" value="C:Smc5-Smc6 complex"/>
    <property type="evidence" value="ECO:0007669"/>
    <property type="project" value="InterPro"/>
</dbReference>
<dbReference type="Gene3D" id="3.30.40.10">
    <property type="entry name" value="Zinc/RING finger domain, C3HC4 (zinc finger)"/>
    <property type="match status" value="1"/>
</dbReference>
<gene>
    <name evidence="12" type="ORF">EXIGLDRAFT_828699</name>
</gene>
<feature type="compositionally biased region" description="Acidic residues" evidence="10">
    <location>
        <begin position="332"/>
        <end position="345"/>
    </location>
</feature>
<feature type="compositionally biased region" description="Basic residues" evidence="10">
    <location>
        <begin position="46"/>
        <end position="58"/>
    </location>
</feature>
<dbReference type="UniPathway" id="UPA00886"/>